<proteinExistence type="predicted"/>
<feature type="region of interest" description="Disordered" evidence="1">
    <location>
        <begin position="1"/>
        <end position="46"/>
    </location>
</feature>
<evidence type="ECO:0000313" key="3">
    <source>
        <dbReference type="Proteomes" id="UP001177592"/>
    </source>
</evidence>
<dbReference type="Proteomes" id="UP001177592">
    <property type="component" value="Chromosome"/>
</dbReference>
<keyword evidence="3" id="KW-1185">Reference proteome</keyword>
<gene>
    <name evidence="2" type="ORF">QE258_00180</name>
</gene>
<organism evidence="2 3">
    <name type="scientific">Arsenophonus nasoniae</name>
    <name type="common">son-killer infecting Nasonia vitripennis</name>
    <dbReference type="NCBI Taxonomy" id="638"/>
    <lineage>
        <taxon>Bacteria</taxon>
        <taxon>Pseudomonadati</taxon>
        <taxon>Pseudomonadota</taxon>
        <taxon>Gammaproteobacteria</taxon>
        <taxon>Enterobacterales</taxon>
        <taxon>Morganellaceae</taxon>
        <taxon>Arsenophonus</taxon>
    </lineage>
</organism>
<evidence type="ECO:0000256" key="1">
    <source>
        <dbReference type="SAM" id="MobiDB-lite"/>
    </source>
</evidence>
<evidence type="ECO:0000313" key="2">
    <source>
        <dbReference type="EMBL" id="WGM05857.1"/>
    </source>
</evidence>
<dbReference type="RefSeq" id="WP_280631914.1">
    <property type="nucleotide sequence ID" value="NZ_CP123523.1"/>
</dbReference>
<dbReference type="EMBL" id="CP123523">
    <property type="protein sequence ID" value="WGM05857.1"/>
    <property type="molecule type" value="Genomic_DNA"/>
</dbReference>
<accession>A0ABY8NP85</accession>
<sequence>MSEQSGIRNSRRPARSQRSVQKVREHGEHCPTKNCCTRSHNLSERQ</sequence>
<reference evidence="2" key="1">
    <citation type="submission" date="2023-04" db="EMBL/GenBank/DDBJ databases">
        <title>Genome dynamics across the evolutionary transition to endosymbiosis.</title>
        <authorList>
            <person name="Siozios S."/>
            <person name="Nadal-Jimenez P."/>
            <person name="Azagi T."/>
            <person name="Sprong H."/>
            <person name="Frost C.L."/>
            <person name="Parratt S.R."/>
            <person name="Taylor G."/>
            <person name="Brettell L."/>
            <person name="Lew K.C."/>
            <person name="Croft L."/>
            <person name="King K.C."/>
            <person name="Brockhurst M.A."/>
            <person name="Hypsa V."/>
            <person name="Novakova E."/>
            <person name="Darby A.C."/>
            <person name="Hurst G.D.D."/>
        </authorList>
    </citation>
    <scope>NUCLEOTIDE SEQUENCE</scope>
    <source>
        <strain evidence="2">ANv_CAN</strain>
    </source>
</reference>
<feature type="compositionally biased region" description="Basic and acidic residues" evidence="1">
    <location>
        <begin position="22"/>
        <end position="31"/>
    </location>
</feature>
<name>A0ABY8NP85_9GAMM</name>
<protein>
    <submittedName>
        <fullName evidence="2">Uncharacterized protein</fullName>
    </submittedName>
</protein>